<dbReference type="PANTHER" id="PTHR43639">
    <property type="entry name" value="OXIDOREDUCTASE, SHORT-CHAIN DEHYDROGENASE/REDUCTASE FAMILY (AFU_ORTHOLOGUE AFUA_5G02870)"/>
    <property type="match status" value="1"/>
</dbReference>
<keyword evidence="4" id="KW-1185">Reference proteome</keyword>
<dbReference type="InterPro" id="IPR002347">
    <property type="entry name" value="SDR_fam"/>
</dbReference>
<name>A0ABP5ZPF8_9ACTN</name>
<keyword evidence="2" id="KW-0560">Oxidoreductase</keyword>
<evidence type="ECO:0000313" key="3">
    <source>
        <dbReference type="EMBL" id="GAA2498522.1"/>
    </source>
</evidence>
<dbReference type="Pfam" id="PF13561">
    <property type="entry name" value="adh_short_C2"/>
    <property type="match status" value="1"/>
</dbReference>
<comment type="similarity">
    <text evidence="1">Belongs to the short-chain dehydrogenases/reductases (SDR) family.</text>
</comment>
<dbReference type="PROSITE" id="PS00061">
    <property type="entry name" value="ADH_SHORT"/>
    <property type="match status" value="1"/>
</dbReference>
<protein>
    <submittedName>
        <fullName evidence="3">D-threitol dehydrogenase</fullName>
    </submittedName>
</protein>
<dbReference type="RefSeq" id="WP_344384461.1">
    <property type="nucleotide sequence ID" value="NZ_BAAATA010000025.1"/>
</dbReference>
<gene>
    <name evidence="3" type="ORF">GCM10010406_38820</name>
</gene>
<accession>A0ABP5ZPF8</accession>
<proteinExistence type="inferred from homology"/>
<dbReference type="InterPro" id="IPR036291">
    <property type="entry name" value="NAD(P)-bd_dom_sf"/>
</dbReference>
<dbReference type="CDD" id="cd05233">
    <property type="entry name" value="SDR_c"/>
    <property type="match status" value="1"/>
</dbReference>
<dbReference type="Gene3D" id="3.40.50.720">
    <property type="entry name" value="NAD(P)-binding Rossmann-like Domain"/>
    <property type="match status" value="1"/>
</dbReference>
<dbReference type="Proteomes" id="UP001501358">
    <property type="component" value="Unassembled WGS sequence"/>
</dbReference>
<dbReference type="EMBL" id="BAAATA010000025">
    <property type="protein sequence ID" value="GAA2498522.1"/>
    <property type="molecule type" value="Genomic_DNA"/>
</dbReference>
<dbReference type="PRINTS" id="PR00081">
    <property type="entry name" value="GDHRDH"/>
</dbReference>
<comment type="caution">
    <text evidence="3">The sequence shown here is derived from an EMBL/GenBank/DDBJ whole genome shotgun (WGS) entry which is preliminary data.</text>
</comment>
<evidence type="ECO:0000313" key="4">
    <source>
        <dbReference type="Proteomes" id="UP001501358"/>
    </source>
</evidence>
<dbReference type="PRINTS" id="PR00080">
    <property type="entry name" value="SDRFAMILY"/>
</dbReference>
<sequence length="266" mass="27109">MQADQQETPAVPPFPATGRRVLVSGASRGIGRAVAWAFAANGDRVAVHWASRREDAEATLAGLPGTGHVLLGADLADPDGAARLAEETTAALGGIDVLVNNAAVNTAHPPAGTAYADWTAAWRQHVSVNLLGTANLSHLAADRMIAQGTGGRIVNVGSRGAFRGEPDHPAYGATKAAVHALGQSLAVALAPYGIAVTSVAPGFVETDRVAHRLAGEQGAAIRAQSPFGRVAAPEEIASAVLWLASPEALWASGTVVDLNGASHLRT</sequence>
<dbReference type="InterPro" id="IPR020904">
    <property type="entry name" value="Sc_DH/Rdtase_CS"/>
</dbReference>
<organism evidence="3 4">
    <name type="scientific">Streptomyces thermolineatus</name>
    <dbReference type="NCBI Taxonomy" id="44033"/>
    <lineage>
        <taxon>Bacteria</taxon>
        <taxon>Bacillati</taxon>
        <taxon>Actinomycetota</taxon>
        <taxon>Actinomycetes</taxon>
        <taxon>Kitasatosporales</taxon>
        <taxon>Streptomycetaceae</taxon>
        <taxon>Streptomyces</taxon>
    </lineage>
</organism>
<reference evidence="4" key="1">
    <citation type="journal article" date="2019" name="Int. J. Syst. Evol. Microbiol.">
        <title>The Global Catalogue of Microorganisms (GCM) 10K type strain sequencing project: providing services to taxonomists for standard genome sequencing and annotation.</title>
        <authorList>
            <consortium name="The Broad Institute Genomics Platform"/>
            <consortium name="The Broad Institute Genome Sequencing Center for Infectious Disease"/>
            <person name="Wu L."/>
            <person name="Ma J."/>
        </authorList>
    </citation>
    <scope>NUCLEOTIDE SEQUENCE [LARGE SCALE GENOMIC DNA]</scope>
    <source>
        <strain evidence="4">JCM 6307</strain>
    </source>
</reference>
<evidence type="ECO:0000256" key="2">
    <source>
        <dbReference type="ARBA" id="ARBA00023002"/>
    </source>
</evidence>
<dbReference type="PANTHER" id="PTHR43639:SF1">
    <property type="entry name" value="SHORT-CHAIN DEHYDROGENASE_REDUCTASE FAMILY PROTEIN"/>
    <property type="match status" value="1"/>
</dbReference>
<dbReference type="SUPFAM" id="SSF51735">
    <property type="entry name" value="NAD(P)-binding Rossmann-fold domains"/>
    <property type="match status" value="1"/>
</dbReference>
<evidence type="ECO:0000256" key="1">
    <source>
        <dbReference type="ARBA" id="ARBA00006484"/>
    </source>
</evidence>